<evidence type="ECO:0000256" key="2">
    <source>
        <dbReference type="SAM" id="SignalP"/>
    </source>
</evidence>
<dbReference type="Proteomes" id="UP000001610">
    <property type="component" value="Unassembled WGS sequence"/>
</dbReference>
<dbReference type="HOGENOM" id="CLU_2291567_0_0_1"/>
<evidence type="ECO:0000313" key="3">
    <source>
        <dbReference type="EMBL" id="EGX87863.1"/>
    </source>
</evidence>
<feature type="signal peptide" evidence="2">
    <location>
        <begin position="1"/>
        <end position="19"/>
    </location>
</feature>
<protein>
    <submittedName>
        <fullName evidence="3">Uncharacterized protein</fullName>
    </submittedName>
</protein>
<dbReference type="VEuPathDB" id="FungiDB:CCM_09486"/>
<name>G3JUR3_CORMM</name>
<evidence type="ECO:0000313" key="4">
    <source>
        <dbReference type="Proteomes" id="UP000001610"/>
    </source>
</evidence>
<dbReference type="EMBL" id="JH126407">
    <property type="protein sequence ID" value="EGX87863.1"/>
    <property type="molecule type" value="Genomic_DNA"/>
</dbReference>
<proteinExistence type="predicted"/>
<dbReference type="AlphaFoldDB" id="G3JUR3"/>
<dbReference type="RefSeq" id="XP_006674682.1">
    <property type="nucleotide sequence ID" value="XM_006674619.1"/>
</dbReference>
<accession>G3JUR3</accession>
<dbReference type="InParanoid" id="G3JUR3"/>
<reference evidence="3 4" key="1">
    <citation type="journal article" date="2011" name="Genome Biol.">
        <title>Genome sequence of the insect pathogenic fungus Cordyceps militaris, a valued traditional Chinese medicine.</title>
        <authorList>
            <person name="Zheng P."/>
            <person name="Xia Y."/>
            <person name="Xiao G."/>
            <person name="Xiong C."/>
            <person name="Hu X."/>
            <person name="Zhang S."/>
            <person name="Zheng H."/>
            <person name="Huang Y."/>
            <person name="Zhou Y."/>
            <person name="Wang S."/>
            <person name="Zhao G.P."/>
            <person name="Liu X."/>
            <person name="St Leger R.J."/>
            <person name="Wang C."/>
        </authorList>
    </citation>
    <scope>NUCLEOTIDE SEQUENCE [LARGE SCALE GENOMIC DNA]</scope>
    <source>
        <strain evidence="3 4">CM01</strain>
    </source>
</reference>
<dbReference type="KEGG" id="cmt:CCM_09486"/>
<keyword evidence="2" id="KW-0732">Signal</keyword>
<feature type="chain" id="PRO_5003446584" evidence="2">
    <location>
        <begin position="20"/>
        <end position="101"/>
    </location>
</feature>
<sequence length="101" mass="10046">MRFPHPACVVAALAGLAAAADSSTTAVLTQTGFGQGTQVTVCTAQFTLPILAANETDSSGSETSAATPTSSSKSGAAPRLLNDYKTAVSVLAVLTLAGILY</sequence>
<evidence type="ECO:0000256" key="1">
    <source>
        <dbReference type="SAM" id="MobiDB-lite"/>
    </source>
</evidence>
<feature type="compositionally biased region" description="Low complexity" evidence="1">
    <location>
        <begin position="58"/>
        <end position="77"/>
    </location>
</feature>
<dbReference type="GeneID" id="18171488"/>
<dbReference type="OMA" id="CTAQFTL"/>
<feature type="region of interest" description="Disordered" evidence="1">
    <location>
        <begin position="56"/>
        <end position="77"/>
    </location>
</feature>
<organism evidence="3 4">
    <name type="scientific">Cordyceps militaris (strain CM01)</name>
    <name type="common">Caterpillar fungus</name>
    <dbReference type="NCBI Taxonomy" id="983644"/>
    <lineage>
        <taxon>Eukaryota</taxon>
        <taxon>Fungi</taxon>
        <taxon>Dikarya</taxon>
        <taxon>Ascomycota</taxon>
        <taxon>Pezizomycotina</taxon>
        <taxon>Sordariomycetes</taxon>
        <taxon>Hypocreomycetidae</taxon>
        <taxon>Hypocreales</taxon>
        <taxon>Cordycipitaceae</taxon>
        <taxon>Cordyceps</taxon>
    </lineage>
</organism>
<keyword evidence="4" id="KW-1185">Reference proteome</keyword>
<gene>
    <name evidence="3" type="ORF">CCM_09486</name>
</gene>